<feature type="compositionally biased region" description="Acidic residues" evidence="7">
    <location>
        <begin position="457"/>
        <end position="470"/>
    </location>
</feature>
<feature type="compositionally biased region" description="Basic and acidic residues" evidence="7">
    <location>
        <begin position="333"/>
        <end position="343"/>
    </location>
</feature>
<name>A0A0L0UTE1_9BASI</name>
<dbReference type="Proteomes" id="UP000054564">
    <property type="component" value="Unassembled WGS sequence"/>
</dbReference>
<dbReference type="GO" id="GO:0030490">
    <property type="term" value="P:maturation of SSU-rRNA"/>
    <property type="evidence" value="ECO:0007669"/>
    <property type="project" value="TreeGrafter"/>
</dbReference>
<organism evidence="8 9">
    <name type="scientific">Puccinia striiformis f. sp. tritici PST-78</name>
    <dbReference type="NCBI Taxonomy" id="1165861"/>
    <lineage>
        <taxon>Eukaryota</taxon>
        <taxon>Fungi</taxon>
        <taxon>Dikarya</taxon>
        <taxon>Basidiomycota</taxon>
        <taxon>Pucciniomycotina</taxon>
        <taxon>Pucciniomycetes</taxon>
        <taxon>Pucciniales</taxon>
        <taxon>Pucciniaceae</taxon>
        <taxon>Puccinia</taxon>
    </lineage>
</organism>
<keyword evidence="4" id="KW-0698">rRNA processing</keyword>
<evidence type="ECO:0000256" key="2">
    <source>
        <dbReference type="ARBA" id="ARBA00007466"/>
    </source>
</evidence>
<comment type="function">
    <text evidence="6">Involved in nucleolar processing of pre-18S ribosomal RNA. Has a role in the nuclear export of 40S pre-ribosomal subunit to the cytoplasm.</text>
</comment>
<dbReference type="GO" id="GO:0032040">
    <property type="term" value="C:small-subunit processome"/>
    <property type="evidence" value="ECO:0007669"/>
    <property type="project" value="InterPro"/>
</dbReference>
<evidence type="ECO:0000256" key="3">
    <source>
        <dbReference type="ARBA" id="ARBA00022517"/>
    </source>
</evidence>
<keyword evidence="5" id="KW-0539">Nucleus</keyword>
<dbReference type="GO" id="GO:0030692">
    <property type="term" value="C:Noc4p-Nop14p complex"/>
    <property type="evidence" value="ECO:0007669"/>
    <property type="project" value="TreeGrafter"/>
</dbReference>
<evidence type="ECO:0000256" key="7">
    <source>
        <dbReference type="SAM" id="MobiDB-lite"/>
    </source>
</evidence>
<feature type="compositionally biased region" description="Acidic residues" evidence="7">
    <location>
        <begin position="491"/>
        <end position="528"/>
    </location>
</feature>
<evidence type="ECO:0000256" key="6">
    <source>
        <dbReference type="ARBA" id="ARBA00024695"/>
    </source>
</evidence>
<dbReference type="EMBL" id="AJIL01000284">
    <property type="protein sequence ID" value="KNE89989.1"/>
    <property type="molecule type" value="Genomic_DNA"/>
</dbReference>
<feature type="compositionally biased region" description="Polar residues" evidence="7">
    <location>
        <begin position="78"/>
        <end position="87"/>
    </location>
</feature>
<accession>A0A0L0UTE1</accession>
<feature type="compositionally biased region" description="Basic and acidic residues" evidence="7">
    <location>
        <begin position="272"/>
        <end position="286"/>
    </location>
</feature>
<dbReference type="Pfam" id="PF04147">
    <property type="entry name" value="Nop14"/>
    <property type="match status" value="1"/>
</dbReference>
<sequence length="1024" mass="115509">MAPNTGQKGSQLNQLKQSLKKSGLSRVNSAGSFKSKVGKNKSSISNKVKDPEFRQKKLAEIQASQNLFDLKTSKVKFPTSNQQQQHKPGTKVIRFGQGGSKTIKTVGKPSQSATQAHQKRVETLLPEYLNRHKSSQFLDKRFGEGDSTLTPEEKALERFTKERQDRSRTNSTRKPNVFNLDDEGEGLYDDDDQAGFGDNANLTHRGLDLNLDDNDDDDDNHGGDDPESIFEKKAYQDHGSDSEHPSNKKKTKSEVMSEIITKSKTHKYQRQMMREKDDELRDHLNDDLNQIRSLLFASSEQDPNSRKKSLPVPSMITTSDKNEDTEVNQSDSRTLDLTKDTTKESTGTGVDRALLETLIGSSSSREPSPGSKDDEEEEDAYDRFVRELAFDARAQPTDRLKTGEEAALEEAERLRELEMQRLKRMRGEDDDGEEDDSDLEKGKRKANKSRKRKPEGDDLDDDFFPLENENDTPWKFGEGLRPDGAFGAGALEEEEEEEGSEDGSEDGTDDSEDSDSESDGEDESDLEGALEKLQSLVSTENSTNKDSRKSNIPTKNELAYTYPCPSSHSEFLTNLSSASVKSSDLPTVIERIRVLHHPSLAEGNKEKLATFNDVLIDHLIFLSSQPIPTGTQFSDQIDGLLPHIISLSKSFTQTAASHFVSKLVLMHKNLTHALTHSNISGWPGRSELILFRLIGLLWSTSDFSHPVAAPALLLMNQYLNQLRVKQFTDLMSGVFLCTLILQYETHSKRYVPEVINFLVLAVIRMTKTKQTISEINCMIPMLEGSELVFFPIHENKKLVKIRPEPLDFTKLFGGRSTTVNGDQEGPTDQDLVDAFDVIISLLNNFSDLYGSLSNLYPEVFSSVLTVLQSIEVRNINLESRTRIQELIKSIQTKMEMITRIRSLNPIKLQSHKPIPIKSQIPAFETQFNPNQKPFNPDTNQVELNKLKNLVKKEKKGAIRELRKDNRFLAGAQAHEKEISDNLYKTKMARITASLQEERSEEKKQDRLKIRLKKSDKAQRGTPRK</sequence>
<evidence type="ECO:0000313" key="8">
    <source>
        <dbReference type="EMBL" id="KNE89989.1"/>
    </source>
</evidence>
<feature type="compositionally biased region" description="Polar residues" evidence="7">
    <location>
        <begin position="1"/>
        <end position="17"/>
    </location>
</feature>
<feature type="region of interest" description="Disordered" evidence="7">
    <location>
        <begin position="994"/>
        <end position="1024"/>
    </location>
</feature>
<evidence type="ECO:0008006" key="10">
    <source>
        <dbReference type="Google" id="ProtNLM"/>
    </source>
</evidence>
<protein>
    <recommendedName>
        <fullName evidence="10">Nucleolar protein 14</fullName>
    </recommendedName>
</protein>
<evidence type="ECO:0000256" key="4">
    <source>
        <dbReference type="ARBA" id="ARBA00022552"/>
    </source>
</evidence>
<feature type="compositionally biased region" description="Acidic residues" evidence="7">
    <location>
        <begin position="428"/>
        <end position="438"/>
    </location>
</feature>
<proteinExistence type="inferred from homology"/>
<gene>
    <name evidence="8" type="ORF">PSTG_16573</name>
</gene>
<feature type="compositionally biased region" description="Low complexity" evidence="7">
    <location>
        <begin position="360"/>
        <end position="370"/>
    </location>
</feature>
<comment type="subcellular location">
    <subcellularLocation>
        <location evidence="1">Nucleus</location>
        <location evidence="1">Nucleolus</location>
    </subcellularLocation>
</comment>
<reference evidence="9" key="1">
    <citation type="submission" date="2014-03" db="EMBL/GenBank/DDBJ databases">
        <title>The Genome Sequence of Puccinia striiformis f. sp. tritici PST-78.</title>
        <authorList>
            <consortium name="The Broad Institute Genome Sequencing Platform"/>
            <person name="Cuomo C."/>
            <person name="Hulbert S."/>
            <person name="Chen X."/>
            <person name="Walker B."/>
            <person name="Young S.K."/>
            <person name="Zeng Q."/>
            <person name="Gargeya S."/>
            <person name="Fitzgerald M."/>
            <person name="Haas B."/>
            <person name="Abouelleil A."/>
            <person name="Alvarado L."/>
            <person name="Arachchi H.M."/>
            <person name="Berlin A.M."/>
            <person name="Chapman S.B."/>
            <person name="Goldberg J."/>
            <person name="Griggs A."/>
            <person name="Gujja S."/>
            <person name="Hansen M."/>
            <person name="Howarth C."/>
            <person name="Imamovic A."/>
            <person name="Larimer J."/>
            <person name="McCowan C."/>
            <person name="Montmayeur A."/>
            <person name="Murphy C."/>
            <person name="Neiman D."/>
            <person name="Pearson M."/>
            <person name="Priest M."/>
            <person name="Roberts A."/>
            <person name="Saif S."/>
            <person name="Shea T."/>
            <person name="Sisk P."/>
            <person name="Sykes S."/>
            <person name="Wortman J."/>
            <person name="Nusbaum C."/>
            <person name="Birren B."/>
        </authorList>
    </citation>
    <scope>NUCLEOTIDE SEQUENCE [LARGE SCALE GENOMIC DNA]</scope>
    <source>
        <strain evidence="9">race PST-78</strain>
    </source>
</reference>
<dbReference type="STRING" id="1165861.A0A0L0UTE1"/>
<evidence type="ECO:0000256" key="1">
    <source>
        <dbReference type="ARBA" id="ARBA00004604"/>
    </source>
</evidence>
<feature type="compositionally biased region" description="Polar residues" evidence="7">
    <location>
        <begin position="100"/>
        <end position="116"/>
    </location>
</feature>
<dbReference type="AlphaFoldDB" id="A0A0L0UTE1"/>
<dbReference type="InterPro" id="IPR007276">
    <property type="entry name" value="Nop14"/>
</dbReference>
<feature type="region of interest" description="Disordered" evidence="7">
    <location>
        <begin position="135"/>
        <end position="558"/>
    </location>
</feature>
<feature type="compositionally biased region" description="Acidic residues" evidence="7">
    <location>
        <begin position="210"/>
        <end position="219"/>
    </location>
</feature>
<dbReference type="PANTHER" id="PTHR23183:SF0">
    <property type="entry name" value="NUCLEOLAR PROTEIN 14"/>
    <property type="match status" value="1"/>
</dbReference>
<dbReference type="PANTHER" id="PTHR23183">
    <property type="entry name" value="NOP14"/>
    <property type="match status" value="1"/>
</dbReference>
<feature type="compositionally biased region" description="Polar residues" evidence="7">
    <location>
        <begin position="287"/>
        <end position="302"/>
    </location>
</feature>
<keyword evidence="3" id="KW-0690">Ribosome biogenesis</keyword>
<feature type="compositionally biased region" description="Acidic residues" evidence="7">
    <location>
        <begin position="180"/>
        <end position="193"/>
    </location>
</feature>
<feature type="compositionally biased region" description="Basic and acidic residues" evidence="7">
    <location>
        <begin position="220"/>
        <end position="246"/>
    </location>
</feature>
<evidence type="ECO:0000256" key="5">
    <source>
        <dbReference type="ARBA" id="ARBA00023242"/>
    </source>
</evidence>
<feature type="compositionally biased region" description="Basic and acidic residues" evidence="7">
    <location>
        <begin position="151"/>
        <end position="168"/>
    </location>
</feature>
<feature type="compositionally biased region" description="Basic and acidic residues" evidence="7">
    <location>
        <begin position="995"/>
        <end position="1018"/>
    </location>
</feature>
<comment type="similarity">
    <text evidence="2">Belongs to the NOP14 family.</text>
</comment>
<feature type="region of interest" description="Disordered" evidence="7">
    <location>
        <begin position="1"/>
        <end position="53"/>
    </location>
</feature>
<feature type="region of interest" description="Disordered" evidence="7">
    <location>
        <begin position="74"/>
        <end position="118"/>
    </location>
</feature>
<keyword evidence="9" id="KW-1185">Reference proteome</keyword>
<evidence type="ECO:0000313" key="9">
    <source>
        <dbReference type="Proteomes" id="UP000054564"/>
    </source>
</evidence>
<dbReference type="OrthoDB" id="441771at2759"/>
<comment type="caution">
    <text evidence="8">The sequence shown here is derived from an EMBL/GenBank/DDBJ whole genome shotgun (WGS) entry which is preliminary data.</text>
</comment>
<feature type="compositionally biased region" description="Basic residues" evidence="7">
    <location>
        <begin position="442"/>
        <end position="453"/>
    </location>
</feature>
<feature type="compositionally biased region" description="Basic and acidic residues" evidence="7">
    <location>
        <begin position="381"/>
        <end position="427"/>
    </location>
</feature>